<dbReference type="AlphaFoldDB" id="W9S5V3"/>
<protein>
    <recommendedName>
        <fullName evidence="4">Secreted protein</fullName>
    </recommendedName>
</protein>
<keyword evidence="3" id="KW-1185">Reference proteome</keyword>
<evidence type="ECO:0000256" key="1">
    <source>
        <dbReference type="SAM" id="SignalP"/>
    </source>
</evidence>
<evidence type="ECO:0000313" key="3">
    <source>
        <dbReference type="Proteomes" id="UP000030645"/>
    </source>
</evidence>
<accession>W9S5V3</accession>
<feature type="chain" id="PRO_5004930133" description="Secreted protein" evidence="1">
    <location>
        <begin position="29"/>
        <end position="85"/>
    </location>
</feature>
<organism evidence="2 3">
    <name type="scientific">Morus notabilis</name>
    <dbReference type="NCBI Taxonomy" id="981085"/>
    <lineage>
        <taxon>Eukaryota</taxon>
        <taxon>Viridiplantae</taxon>
        <taxon>Streptophyta</taxon>
        <taxon>Embryophyta</taxon>
        <taxon>Tracheophyta</taxon>
        <taxon>Spermatophyta</taxon>
        <taxon>Magnoliopsida</taxon>
        <taxon>eudicotyledons</taxon>
        <taxon>Gunneridae</taxon>
        <taxon>Pentapetalae</taxon>
        <taxon>rosids</taxon>
        <taxon>fabids</taxon>
        <taxon>Rosales</taxon>
        <taxon>Moraceae</taxon>
        <taxon>Moreae</taxon>
        <taxon>Morus</taxon>
    </lineage>
</organism>
<proteinExistence type="predicted"/>
<reference evidence="3" key="1">
    <citation type="submission" date="2013-01" db="EMBL/GenBank/DDBJ databases">
        <title>Draft Genome Sequence of a Mulberry Tree, Morus notabilis C.K. Schneid.</title>
        <authorList>
            <person name="He N."/>
            <person name="Zhao S."/>
        </authorList>
    </citation>
    <scope>NUCLEOTIDE SEQUENCE</scope>
</reference>
<dbReference type="EMBL" id="KE345804">
    <property type="protein sequence ID" value="EXC16924.1"/>
    <property type="molecule type" value="Genomic_DNA"/>
</dbReference>
<dbReference type="Proteomes" id="UP000030645">
    <property type="component" value="Unassembled WGS sequence"/>
</dbReference>
<evidence type="ECO:0008006" key="4">
    <source>
        <dbReference type="Google" id="ProtNLM"/>
    </source>
</evidence>
<evidence type="ECO:0000313" key="2">
    <source>
        <dbReference type="EMBL" id="EXC16924.1"/>
    </source>
</evidence>
<name>W9S5V3_9ROSA</name>
<feature type="signal peptide" evidence="1">
    <location>
        <begin position="1"/>
        <end position="28"/>
    </location>
</feature>
<keyword evidence="1" id="KW-0732">Signal</keyword>
<sequence length="85" mass="9016">MAKNSKVVGFTTRGSLILLTLCAQGVRSDGGDPPFSTLVGDIFGQPEERVGGDQNTGSSTLSHLICRTANLVLNRKKKRIVNIGC</sequence>
<gene>
    <name evidence="2" type="ORF">L484_021579</name>
</gene>